<dbReference type="EMBL" id="PDOF01000001">
    <property type="protein sequence ID" value="PYZ98446.1"/>
    <property type="molecule type" value="Genomic_DNA"/>
</dbReference>
<evidence type="ECO:0000256" key="5">
    <source>
        <dbReference type="ARBA" id="ARBA00022670"/>
    </source>
</evidence>
<dbReference type="GO" id="GO:0008237">
    <property type="term" value="F:metallopeptidase activity"/>
    <property type="evidence" value="ECO:0007669"/>
    <property type="project" value="UniProtKB-KW"/>
</dbReference>
<dbReference type="PANTHER" id="PTHR36844">
    <property type="entry name" value="PROTEASE PRSW"/>
    <property type="match status" value="1"/>
</dbReference>
<evidence type="ECO:0000256" key="1">
    <source>
        <dbReference type="ARBA" id="ARBA00004651"/>
    </source>
</evidence>
<comment type="function">
    <text evidence="11">Involved in the degradation of specific anti-sigma factors.</text>
</comment>
<keyword evidence="14" id="KW-1185">Reference proteome</keyword>
<comment type="similarity">
    <text evidence="2 11">Belongs to the protease PrsW family.</text>
</comment>
<dbReference type="OrthoDB" id="5504276at2"/>
<evidence type="ECO:0000256" key="12">
    <source>
        <dbReference type="SAM" id="Phobius"/>
    </source>
</evidence>
<keyword evidence="8 12" id="KW-1133">Transmembrane helix</keyword>
<evidence type="ECO:0000256" key="3">
    <source>
        <dbReference type="ARBA" id="ARBA00018997"/>
    </source>
</evidence>
<feature type="transmembrane region" description="Helical" evidence="12">
    <location>
        <begin position="100"/>
        <end position="121"/>
    </location>
</feature>
<feature type="transmembrane region" description="Helical" evidence="12">
    <location>
        <begin position="161"/>
        <end position="180"/>
    </location>
</feature>
<dbReference type="NCBIfam" id="NF033739">
    <property type="entry name" value="intramemb_PrsW"/>
    <property type="match status" value="1"/>
</dbReference>
<keyword evidence="9 11" id="KW-0472">Membrane</keyword>
<evidence type="ECO:0000256" key="6">
    <source>
        <dbReference type="ARBA" id="ARBA00022692"/>
    </source>
</evidence>
<dbReference type="InterPro" id="IPR026898">
    <property type="entry name" value="PrsW"/>
</dbReference>
<dbReference type="Proteomes" id="UP000248066">
    <property type="component" value="Unassembled WGS sequence"/>
</dbReference>
<dbReference type="AlphaFoldDB" id="A0A2W0HC70"/>
<keyword evidence="7 11" id="KW-0378">Hydrolase</keyword>
<dbReference type="GO" id="GO:0006508">
    <property type="term" value="P:proteolysis"/>
    <property type="evidence" value="ECO:0007669"/>
    <property type="project" value="UniProtKB-KW"/>
</dbReference>
<dbReference type="InterPro" id="IPR023596">
    <property type="entry name" value="Peptidase_PrsW_arch/bac"/>
</dbReference>
<dbReference type="Pfam" id="PF13367">
    <property type="entry name" value="PrsW-protease"/>
    <property type="match status" value="1"/>
</dbReference>
<gene>
    <name evidence="13" type="ORF">CR205_07600</name>
</gene>
<organism evidence="13 14">
    <name type="scientific">Alteribacter lacisalsi</name>
    <dbReference type="NCBI Taxonomy" id="2045244"/>
    <lineage>
        <taxon>Bacteria</taxon>
        <taxon>Bacillati</taxon>
        <taxon>Bacillota</taxon>
        <taxon>Bacilli</taxon>
        <taxon>Bacillales</taxon>
        <taxon>Bacillaceae</taxon>
        <taxon>Alteribacter</taxon>
    </lineage>
</organism>
<evidence type="ECO:0000256" key="4">
    <source>
        <dbReference type="ARBA" id="ARBA00022475"/>
    </source>
</evidence>
<keyword evidence="13" id="KW-0482">Metalloprotease</keyword>
<reference evidence="13 14" key="1">
    <citation type="submission" date="2017-10" db="EMBL/GenBank/DDBJ databases">
        <title>Bacillus sp. nov., a halophilic bacterium isolated from a Yangshapao Lake.</title>
        <authorList>
            <person name="Wang H."/>
        </authorList>
    </citation>
    <scope>NUCLEOTIDE SEQUENCE [LARGE SCALE GENOMIC DNA]</scope>
    <source>
        <strain evidence="13 14">YSP-3</strain>
    </source>
</reference>
<dbReference type="RefSeq" id="WP_110518327.1">
    <property type="nucleotide sequence ID" value="NZ_PDOF01000001.1"/>
</dbReference>
<protein>
    <recommendedName>
        <fullName evidence="3 11">Protease PrsW</fullName>
        <ecNumber evidence="11">3.4.-.-</ecNumber>
    </recommendedName>
    <alternativeName>
        <fullName evidence="10 11">Protease responsible for activating sigma-W</fullName>
    </alternativeName>
</protein>
<accession>A0A2W0HC70</accession>
<keyword evidence="5 11" id="KW-0645">Protease</keyword>
<feature type="transmembrane region" description="Helical" evidence="12">
    <location>
        <begin position="186"/>
        <end position="203"/>
    </location>
</feature>
<dbReference type="EC" id="3.4.-.-" evidence="11"/>
<evidence type="ECO:0000256" key="9">
    <source>
        <dbReference type="ARBA" id="ARBA00023136"/>
    </source>
</evidence>
<evidence type="ECO:0000313" key="14">
    <source>
        <dbReference type="Proteomes" id="UP000248066"/>
    </source>
</evidence>
<feature type="transmembrane region" description="Helical" evidence="12">
    <location>
        <begin position="30"/>
        <end position="54"/>
    </location>
</feature>
<comment type="subcellular location">
    <subcellularLocation>
        <location evidence="1">Cell membrane</location>
        <topology evidence="1">Multi-pass membrane protein</topology>
    </subcellularLocation>
</comment>
<evidence type="ECO:0000313" key="13">
    <source>
        <dbReference type="EMBL" id="PYZ98446.1"/>
    </source>
</evidence>
<evidence type="ECO:0000256" key="8">
    <source>
        <dbReference type="ARBA" id="ARBA00022989"/>
    </source>
</evidence>
<feature type="transmembrane region" description="Helical" evidence="12">
    <location>
        <begin position="127"/>
        <end position="149"/>
    </location>
</feature>
<dbReference type="GO" id="GO:0005886">
    <property type="term" value="C:plasma membrane"/>
    <property type="evidence" value="ECO:0007669"/>
    <property type="project" value="UniProtKB-SubCell"/>
</dbReference>
<evidence type="ECO:0000256" key="11">
    <source>
        <dbReference type="PIRNR" id="PIRNR016933"/>
    </source>
</evidence>
<comment type="caution">
    <text evidence="13">The sequence shown here is derived from an EMBL/GenBank/DDBJ whole genome shotgun (WGS) entry which is preliminary data.</text>
</comment>
<dbReference type="PIRSF" id="PIRSF016933">
    <property type="entry name" value="PrsW"/>
    <property type="match status" value="1"/>
</dbReference>
<keyword evidence="4 11" id="KW-1003">Cell membrane</keyword>
<dbReference type="PANTHER" id="PTHR36844:SF1">
    <property type="entry name" value="PROTEASE PRSW"/>
    <property type="match status" value="1"/>
</dbReference>
<sequence length="221" mass="25509">MLAVITAAFAPSAALLAFFYLKDEFENEPLITVARCFFFGCLLVFPVMFIQFAFDEEGLLQSPFLTAFVQTALTEEFFKWFLVYFTVFHHIHFNERYDGIVYACAVALGFATVENIFYLISSGVEYAFLRALLPVSSHALFGVVMGYYLGKAKFSRNRKKTMAAFALFIPVLLHGIYNYIILTQNYWTYAVIPFMIFLWVFALRKVKQANRMQAKHYSKNP</sequence>
<name>A0A2W0HC70_9BACI</name>
<evidence type="ECO:0000256" key="2">
    <source>
        <dbReference type="ARBA" id="ARBA00009165"/>
    </source>
</evidence>
<keyword evidence="6 12" id="KW-0812">Transmembrane</keyword>
<proteinExistence type="inferred from homology"/>
<evidence type="ECO:0000256" key="10">
    <source>
        <dbReference type="ARBA" id="ARBA00030345"/>
    </source>
</evidence>
<evidence type="ECO:0000256" key="7">
    <source>
        <dbReference type="ARBA" id="ARBA00022801"/>
    </source>
</evidence>